<dbReference type="InParanoid" id="A0A0V0QAJ6"/>
<dbReference type="CDD" id="cd21694">
    <property type="entry name" value="GINS_B_Psf2"/>
    <property type="match status" value="1"/>
</dbReference>
<dbReference type="GO" id="GO:0000727">
    <property type="term" value="P:double-strand break repair via break-induced replication"/>
    <property type="evidence" value="ECO:0007669"/>
    <property type="project" value="TreeGrafter"/>
</dbReference>
<reference evidence="7 8" key="1">
    <citation type="journal article" date="2015" name="Sci. Rep.">
        <title>Genome of the facultative scuticociliatosis pathogen Pseudocohnilembus persalinus provides insight into its virulence through horizontal gene transfer.</title>
        <authorList>
            <person name="Xiong J."/>
            <person name="Wang G."/>
            <person name="Cheng J."/>
            <person name="Tian M."/>
            <person name="Pan X."/>
            <person name="Warren A."/>
            <person name="Jiang C."/>
            <person name="Yuan D."/>
            <person name="Miao W."/>
        </authorList>
    </citation>
    <scope>NUCLEOTIDE SEQUENCE [LARGE SCALE GENOMIC DNA]</scope>
    <source>
        <strain evidence="7">36N120E</strain>
    </source>
</reference>
<keyword evidence="4" id="KW-0539">Nucleus</keyword>
<evidence type="ECO:0000313" key="7">
    <source>
        <dbReference type="EMBL" id="KRW99261.1"/>
    </source>
</evidence>
<evidence type="ECO:0000313" key="8">
    <source>
        <dbReference type="Proteomes" id="UP000054937"/>
    </source>
</evidence>
<evidence type="ECO:0000259" key="5">
    <source>
        <dbReference type="Pfam" id="PF05916"/>
    </source>
</evidence>
<protein>
    <submittedName>
        <fullName evidence="7">Uncharacterized protein</fullName>
    </submittedName>
</protein>
<dbReference type="AlphaFoldDB" id="A0A0V0QAJ6"/>
<comment type="subcellular location">
    <subcellularLocation>
        <location evidence="1">Nucleus</location>
    </subcellularLocation>
</comment>
<dbReference type="OMA" id="DSLNCMY"/>
<organism evidence="7 8">
    <name type="scientific">Pseudocohnilembus persalinus</name>
    <name type="common">Ciliate</name>
    <dbReference type="NCBI Taxonomy" id="266149"/>
    <lineage>
        <taxon>Eukaryota</taxon>
        <taxon>Sar</taxon>
        <taxon>Alveolata</taxon>
        <taxon>Ciliophora</taxon>
        <taxon>Intramacronucleata</taxon>
        <taxon>Oligohymenophorea</taxon>
        <taxon>Scuticociliatia</taxon>
        <taxon>Philasterida</taxon>
        <taxon>Pseudocohnilembidae</taxon>
        <taxon>Pseudocohnilembus</taxon>
    </lineage>
</organism>
<keyword evidence="8" id="KW-1185">Reference proteome</keyword>
<dbReference type="CDD" id="cd11712">
    <property type="entry name" value="GINS_A_psf2"/>
    <property type="match status" value="1"/>
</dbReference>
<keyword evidence="3" id="KW-0235">DNA replication</keyword>
<comment type="similarity">
    <text evidence="2">Belongs to the GINS2/PSF2 family.</text>
</comment>
<dbReference type="Proteomes" id="UP000054937">
    <property type="component" value="Unassembled WGS sequence"/>
</dbReference>
<evidence type="ECO:0000256" key="4">
    <source>
        <dbReference type="ARBA" id="ARBA00023242"/>
    </source>
</evidence>
<proteinExistence type="inferred from homology"/>
<dbReference type="Pfam" id="PF25005">
    <property type="entry name" value="PSF2_N"/>
    <property type="match status" value="1"/>
</dbReference>
<dbReference type="GO" id="GO:0000811">
    <property type="term" value="C:GINS complex"/>
    <property type="evidence" value="ECO:0007669"/>
    <property type="project" value="TreeGrafter"/>
</dbReference>
<dbReference type="Pfam" id="PF05916">
    <property type="entry name" value="Sld5"/>
    <property type="match status" value="1"/>
</dbReference>
<sequence length="187" mass="22291">MDYEDFNINEHDFFIQTTEIVSIKPTQKMDKMQFICGDFGPFTPPIPIDVPLWLALYLKDRNRCQVIMPEWFNKNYLEGIKKCEQDEEQLLAIGDTCFEIGFIFIKKCYDDIENPQSVELLLKEIEKIRDQKIQDIIRKKINKDTNLLQLNNITRFEINKYRNTLAPLLQELGQLRAQRIEQDNRNQ</sequence>
<comment type="caution">
    <text evidence="7">The sequence shown here is derived from an EMBL/GenBank/DDBJ whole genome shotgun (WGS) entry which is preliminary data.</text>
</comment>
<evidence type="ECO:0000259" key="6">
    <source>
        <dbReference type="Pfam" id="PF25005"/>
    </source>
</evidence>
<dbReference type="InterPro" id="IPR007257">
    <property type="entry name" value="GINS_Psf2"/>
</dbReference>
<accession>A0A0V0QAJ6</accession>
<dbReference type="SUPFAM" id="SSF160059">
    <property type="entry name" value="PriA/YqbF domain"/>
    <property type="match status" value="1"/>
</dbReference>
<feature type="domain" description="GINS subunit" evidence="5">
    <location>
        <begin position="71"/>
        <end position="174"/>
    </location>
</feature>
<evidence type="ECO:0000256" key="3">
    <source>
        <dbReference type="ARBA" id="ARBA00022705"/>
    </source>
</evidence>
<dbReference type="InterPro" id="IPR036224">
    <property type="entry name" value="GINS_bundle-like_dom_sf"/>
</dbReference>
<dbReference type="InterPro" id="IPR056784">
    <property type="entry name" value="PSF2_N"/>
</dbReference>
<dbReference type="EMBL" id="LDAU01000217">
    <property type="protein sequence ID" value="KRW99261.1"/>
    <property type="molecule type" value="Genomic_DNA"/>
</dbReference>
<dbReference type="Gene3D" id="1.20.58.1020">
    <property type="match status" value="1"/>
</dbReference>
<dbReference type="SUPFAM" id="SSF158573">
    <property type="entry name" value="GINS helical bundle-like"/>
    <property type="match status" value="1"/>
</dbReference>
<evidence type="ECO:0000256" key="2">
    <source>
        <dbReference type="ARBA" id="ARBA00010565"/>
    </source>
</evidence>
<dbReference type="Gene3D" id="3.40.5.50">
    <property type="match status" value="1"/>
</dbReference>
<dbReference type="PANTHER" id="PTHR12772">
    <property type="entry name" value="DNA REPLICATION COMPLEX GINS PROTEIN PSF2"/>
    <property type="match status" value="1"/>
</dbReference>
<dbReference type="GO" id="GO:0006260">
    <property type="term" value="P:DNA replication"/>
    <property type="evidence" value="ECO:0007669"/>
    <property type="project" value="UniProtKB-KW"/>
</dbReference>
<dbReference type="PANTHER" id="PTHR12772:SF0">
    <property type="entry name" value="DNA REPLICATION COMPLEX GINS PROTEIN PSF2"/>
    <property type="match status" value="1"/>
</dbReference>
<dbReference type="FunFam" id="3.40.5.50:FF:000001">
    <property type="entry name" value="DNA replication complex GINS protein PSF2"/>
    <property type="match status" value="1"/>
</dbReference>
<dbReference type="InterPro" id="IPR021151">
    <property type="entry name" value="GINS_A"/>
</dbReference>
<feature type="domain" description="DNA replication complex GINS protein PSF2 N-terminal" evidence="6">
    <location>
        <begin position="10"/>
        <end position="67"/>
    </location>
</feature>
<gene>
    <name evidence="7" type="ORF">PPERSA_03967</name>
</gene>
<evidence type="ECO:0000256" key="1">
    <source>
        <dbReference type="ARBA" id="ARBA00004123"/>
    </source>
</evidence>
<dbReference type="OrthoDB" id="1938138at2759"/>
<name>A0A0V0QAJ6_PSEPJ</name>